<gene>
    <name evidence="2" type="ORF">FGU65_07445</name>
</gene>
<name>A0ABT8MA06_9EURY</name>
<feature type="transmembrane region" description="Helical" evidence="1">
    <location>
        <begin position="42"/>
        <end position="65"/>
    </location>
</feature>
<dbReference type="EMBL" id="VCYH01000004">
    <property type="protein sequence ID" value="MDN7024721.1"/>
    <property type="molecule type" value="Genomic_DNA"/>
</dbReference>
<keyword evidence="3" id="KW-1185">Reference proteome</keyword>
<comment type="caution">
    <text evidence="2">The sequence shown here is derived from an EMBL/GenBank/DDBJ whole genome shotgun (WGS) entry which is preliminary data.</text>
</comment>
<reference evidence="2" key="1">
    <citation type="submission" date="2019-05" db="EMBL/GenBank/DDBJ databases">
        <title>Methanoculleus sp. FWC-SCC1, a methanogenic archaeon isolated from deep marine cold seep.</title>
        <authorList>
            <person name="Chen Y.-W."/>
            <person name="Chen S.-C."/>
            <person name="Teng N.-H."/>
            <person name="Lai M.-C."/>
        </authorList>
    </citation>
    <scope>NUCLEOTIDE SEQUENCE</scope>
    <source>
        <strain evidence="2">FWC-SCC1</strain>
    </source>
</reference>
<organism evidence="2 3">
    <name type="scientific">Methanoculleus frigidifontis</name>
    <dbReference type="NCBI Taxonomy" id="2584085"/>
    <lineage>
        <taxon>Archaea</taxon>
        <taxon>Methanobacteriati</taxon>
        <taxon>Methanobacteriota</taxon>
        <taxon>Stenosarchaea group</taxon>
        <taxon>Methanomicrobia</taxon>
        <taxon>Methanomicrobiales</taxon>
        <taxon>Methanomicrobiaceae</taxon>
        <taxon>Methanoculleus</taxon>
    </lineage>
</organism>
<keyword evidence="1" id="KW-0472">Membrane</keyword>
<dbReference type="Proteomes" id="UP001168338">
    <property type="component" value="Unassembled WGS sequence"/>
</dbReference>
<accession>A0ABT8MA06</accession>
<keyword evidence="1" id="KW-0812">Transmembrane</keyword>
<proteinExistence type="predicted"/>
<evidence type="ECO:0000313" key="3">
    <source>
        <dbReference type="Proteomes" id="UP001168338"/>
    </source>
</evidence>
<dbReference type="RefSeq" id="WP_301663836.1">
    <property type="nucleotide sequence ID" value="NZ_VCYH01000004.1"/>
</dbReference>
<sequence>MVKIKRYKPAISPTVKPVRAVRRLHLNPTYNQVLLGPVLNCITLAALSATTAMSGLLFGACLRIVGL</sequence>
<keyword evidence="1" id="KW-1133">Transmembrane helix</keyword>
<evidence type="ECO:0000313" key="2">
    <source>
        <dbReference type="EMBL" id="MDN7024721.1"/>
    </source>
</evidence>
<evidence type="ECO:0000256" key="1">
    <source>
        <dbReference type="SAM" id="Phobius"/>
    </source>
</evidence>
<protein>
    <submittedName>
        <fullName evidence="2">Uncharacterized protein</fullName>
    </submittedName>
</protein>